<dbReference type="FunFam" id="2.30.38.10:FF:000001">
    <property type="entry name" value="Non-ribosomal peptide synthetase PvdI"/>
    <property type="match status" value="1"/>
</dbReference>
<dbReference type="Gene3D" id="3.40.50.980">
    <property type="match status" value="2"/>
</dbReference>
<dbReference type="InterPro" id="IPR023213">
    <property type="entry name" value="CAT-like_dom_sf"/>
</dbReference>
<name>J9B3D6_BACCE</name>
<dbReference type="Gene3D" id="3.30.300.30">
    <property type="match status" value="1"/>
</dbReference>
<dbReference type="NCBIfam" id="TIGR01733">
    <property type="entry name" value="AA-adenyl-dom"/>
    <property type="match status" value="1"/>
</dbReference>
<dbReference type="PANTHER" id="PTHR45527:SF1">
    <property type="entry name" value="FATTY ACID SYNTHASE"/>
    <property type="match status" value="1"/>
</dbReference>
<dbReference type="InterPro" id="IPR020845">
    <property type="entry name" value="AMP-binding_CS"/>
</dbReference>
<evidence type="ECO:0000256" key="6">
    <source>
        <dbReference type="ARBA" id="ARBA00022840"/>
    </source>
</evidence>
<dbReference type="PRINTS" id="PR00154">
    <property type="entry name" value="AMPBINDING"/>
</dbReference>
<dbReference type="FunFam" id="3.30.300.30:FF:000010">
    <property type="entry name" value="Enterobactin synthetase component F"/>
    <property type="match status" value="1"/>
</dbReference>
<dbReference type="GO" id="GO:0005524">
    <property type="term" value="F:ATP binding"/>
    <property type="evidence" value="ECO:0007669"/>
    <property type="project" value="UniProtKB-KW"/>
</dbReference>
<protein>
    <submittedName>
        <fullName evidence="10">Amino acid adenylation domain-containing protein</fullName>
    </submittedName>
</protein>
<evidence type="ECO:0000256" key="3">
    <source>
        <dbReference type="ARBA" id="ARBA00022450"/>
    </source>
</evidence>
<evidence type="ECO:0000256" key="1">
    <source>
        <dbReference type="ARBA" id="ARBA00001957"/>
    </source>
</evidence>
<dbReference type="AlphaFoldDB" id="J9B3D6"/>
<dbReference type="SUPFAM" id="SSF56801">
    <property type="entry name" value="Acetyl-CoA synthetase-like"/>
    <property type="match status" value="1"/>
</dbReference>
<feature type="domain" description="AMP-binding enzyme C-terminal" evidence="9">
    <location>
        <begin position="868"/>
        <end position="941"/>
    </location>
</feature>
<evidence type="ECO:0000313" key="11">
    <source>
        <dbReference type="Proteomes" id="UP000004136"/>
    </source>
</evidence>
<dbReference type="PROSITE" id="PS00455">
    <property type="entry name" value="AMP_BINDING"/>
    <property type="match status" value="1"/>
</dbReference>
<feature type="non-terminal residue" evidence="10">
    <location>
        <position position="952"/>
    </location>
</feature>
<dbReference type="GO" id="GO:0031177">
    <property type="term" value="F:phosphopantetheine binding"/>
    <property type="evidence" value="ECO:0007669"/>
    <property type="project" value="TreeGrafter"/>
</dbReference>
<evidence type="ECO:0000256" key="4">
    <source>
        <dbReference type="ARBA" id="ARBA00022553"/>
    </source>
</evidence>
<dbReference type="InterPro" id="IPR045851">
    <property type="entry name" value="AMP-bd_C_sf"/>
</dbReference>
<evidence type="ECO:0000259" key="8">
    <source>
        <dbReference type="Pfam" id="PF00668"/>
    </source>
</evidence>
<dbReference type="FunFam" id="3.40.50.980:FF:000001">
    <property type="entry name" value="Non-ribosomal peptide synthetase"/>
    <property type="match status" value="1"/>
</dbReference>
<dbReference type="Gene3D" id="3.30.559.10">
    <property type="entry name" value="Chloramphenicol acetyltransferase-like domain"/>
    <property type="match status" value="1"/>
</dbReference>
<keyword evidence="3" id="KW-0596">Phosphopantetheine</keyword>
<dbReference type="GO" id="GO:0043041">
    <property type="term" value="P:amino acid activation for nonribosomal peptide biosynthetic process"/>
    <property type="evidence" value="ECO:0007669"/>
    <property type="project" value="TreeGrafter"/>
</dbReference>
<comment type="similarity">
    <text evidence="2">Belongs to the ATP-dependent AMP-binding enzyme family.</text>
</comment>
<feature type="domain" description="Condensation" evidence="8">
    <location>
        <begin position="9"/>
        <end position="438"/>
    </location>
</feature>
<keyword evidence="5" id="KW-0547">Nucleotide-binding</keyword>
<feature type="non-terminal residue" evidence="10">
    <location>
        <position position="1"/>
    </location>
</feature>
<comment type="cofactor">
    <cofactor evidence="1">
        <name>pantetheine 4'-phosphate</name>
        <dbReference type="ChEBI" id="CHEBI:47942"/>
    </cofactor>
</comment>
<dbReference type="Pfam" id="PF00501">
    <property type="entry name" value="AMP-binding"/>
    <property type="match status" value="1"/>
</dbReference>
<reference evidence="10 11" key="1">
    <citation type="submission" date="2012-04" db="EMBL/GenBank/DDBJ databases">
        <title>The Genome Sequence of Bacillus cereus HuA2-1.</title>
        <authorList>
            <consortium name="The Broad Institute Genome Sequencing Platform"/>
            <consortium name="The Broad Institute Genome Sequencing Center for Infectious Disease"/>
            <person name="Feldgarden M."/>
            <person name="Van der Auwera G.A."/>
            <person name="Mahillon J."/>
            <person name="Duprez V."/>
            <person name="Timmery S."/>
            <person name="Mattelet C."/>
            <person name="Dierick K."/>
            <person name="Sun M."/>
            <person name="Yu Z."/>
            <person name="Zhu L."/>
            <person name="Hu X."/>
            <person name="Shank E.B."/>
            <person name="Swiecicka I."/>
            <person name="Hansen B.M."/>
            <person name="Andrup L."/>
            <person name="Young S.K."/>
            <person name="Zeng Q."/>
            <person name="Gargeya S."/>
            <person name="Fitzgerald M."/>
            <person name="Haas B."/>
            <person name="Abouelleil A."/>
            <person name="Alvarado L."/>
            <person name="Arachchi H.M."/>
            <person name="Berlin A."/>
            <person name="Chapman S.B."/>
            <person name="Goldberg J."/>
            <person name="Griggs A."/>
            <person name="Gujja S."/>
            <person name="Hansen M."/>
            <person name="Howarth C."/>
            <person name="Imamovic A."/>
            <person name="Larimer J."/>
            <person name="McCowen C."/>
            <person name="Montmayeur A."/>
            <person name="Murphy C."/>
            <person name="Neiman D."/>
            <person name="Pearson M."/>
            <person name="Priest M."/>
            <person name="Roberts A."/>
            <person name="Saif S."/>
            <person name="Shea T."/>
            <person name="Sisk P."/>
            <person name="Sykes S."/>
            <person name="Wortman J."/>
            <person name="Nusbaum C."/>
            <person name="Birren B."/>
        </authorList>
    </citation>
    <scope>NUCLEOTIDE SEQUENCE [LARGE SCALE GENOMIC DNA]</scope>
    <source>
        <strain evidence="10 11">HuA2-1</strain>
    </source>
</reference>
<dbReference type="OrthoDB" id="9765680at2"/>
<dbReference type="PANTHER" id="PTHR45527">
    <property type="entry name" value="NONRIBOSOMAL PEPTIDE SYNTHETASE"/>
    <property type="match status" value="1"/>
</dbReference>
<accession>J9B3D6</accession>
<dbReference type="GO" id="GO:0005737">
    <property type="term" value="C:cytoplasm"/>
    <property type="evidence" value="ECO:0007669"/>
    <property type="project" value="TreeGrafter"/>
</dbReference>
<dbReference type="InterPro" id="IPR001242">
    <property type="entry name" value="Condensation_dom"/>
</dbReference>
<dbReference type="InterPro" id="IPR010071">
    <property type="entry name" value="AA_adenyl_dom"/>
</dbReference>
<dbReference type="Proteomes" id="UP000004136">
    <property type="component" value="Unassembled WGS sequence"/>
</dbReference>
<evidence type="ECO:0000259" key="9">
    <source>
        <dbReference type="Pfam" id="PF13193"/>
    </source>
</evidence>
<evidence type="ECO:0000256" key="2">
    <source>
        <dbReference type="ARBA" id="ARBA00006432"/>
    </source>
</evidence>
<gene>
    <name evidence="10" type="ORF">IG3_06369</name>
</gene>
<dbReference type="FunFam" id="3.40.50.12780:FF:000012">
    <property type="entry name" value="Non-ribosomal peptide synthetase"/>
    <property type="match status" value="1"/>
</dbReference>
<evidence type="ECO:0000313" key="10">
    <source>
        <dbReference type="EMBL" id="EJV73224.1"/>
    </source>
</evidence>
<keyword evidence="6" id="KW-0067">ATP-binding</keyword>
<dbReference type="SUPFAM" id="SSF52777">
    <property type="entry name" value="CoA-dependent acyltransferases"/>
    <property type="match status" value="2"/>
</dbReference>
<dbReference type="Gene3D" id="3.30.559.30">
    <property type="entry name" value="Nonribosomal peptide synthetase, condensation domain"/>
    <property type="match status" value="1"/>
</dbReference>
<dbReference type="GO" id="GO:0003824">
    <property type="term" value="F:catalytic activity"/>
    <property type="evidence" value="ECO:0007669"/>
    <property type="project" value="InterPro"/>
</dbReference>
<dbReference type="RefSeq" id="WP_002140095.1">
    <property type="nucleotide sequence ID" value="NZ_JH804680.1"/>
</dbReference>
<comment type="caution">
    <text evidence="10">The sequence shown here is derived from an EMBL/GenBank/DDBJ whole genome shotgun (WGS) entry which is preliminary data.</text>
</comment>
<sequence length="952" mass="109479">KDVVINKINKLTPMQEGMLFTYLQEKDTTAYVLQSEFEIKGNIQLDLLNQAYNVLCNKYQILNTIVLEHWKHPAQIIVKNRELKVVYQDYSKRSHKEKIYENYVNEIVKGGFNLSKDSLFKLDLVRMSEDEFRLIVTCHHIIIDGWSNAIVLNDLFEVYKSLAAKNMNLLEDEYKYEKYIQWLENQEQEIGLEYWKEYFKDYNEEITFPSTKIGSYGYIGKELEVELDDDISRKLQNISKAHGITLSTLCQTAWAILLQKYSNVNDIVFGTVVSGRPSEIEEVDKIVGMFINTIPVRIKLDIGNTISSILEKTQKASNASKQYEHFTLSEIQKLSSLKQNFIHNLMVFENYPERETRDNEIDFMVERINGREQTSFDLNVIFMYENKLKFVLMYNENVYENGFMGRFARHLQAVLGKIANDIDLKIENIELLDIEEKNIIINKFNNTKREYPKHKTIKGIFEEEAELAGEKIAVVSNGIELSYQELNQRANQLARVLKRKGITRDSIVPILCDKSIETVVTMVAVIKAGGAYLLIDEEYPESRIRYMLQDSGSKILLAKDNQLTKLNLEGMNLELVKIDDGKELITGRNNLEDMNGPEDLAYVIYTSGSTGNPKGVCVENKSVIRLVKNQNYVELNREDKILQTGSMAFDASTFEIWGALLNGLTIHVENKELILNPNGLKQYIQENNITAMFMTTALFHQLCNIDLSTFDNIKSLLIGGDVLELSVFNNLREHNERIKFIHVYGPTENTTFSTSFLLNSGEKWDEKRTIPIGKPINNSTAYVMDRNLRLLPVGVPGELCVGGDGVARGYLNREDLTNEKFILNPYVEGERIYKTGDLARWLPDGNLEFLGRIDHQVKIRGYRIELGEIEKQLVKHFAVKEAVVIDRKSDNNEKYLCGYIVGEDDISTQEIKEELRKALPDYMIPAYIMQLEKLPLTPNGKIDKKALPEPNL</sequence>
<organism evidence="10 11">
    <name type="scientific">Bacillus cereus HuA2-1</name>
    <dbReference type="NCBI Taxonomy" id="1053201"/>
    <lineage>
        <taxon>Bacteria</taxon>
        <taxon>Bacillati</taxon>
        <taxon>Bacillota</taxon>
        <taxon>Bacilli</taxon>
        <taxon>Bacillales</taxon>
        <taxon>Bacillaceae</taxon>
        <taxon>Bacillus</taxon>
        <taxon>Bacillus cereus group</taxon>
    </lineage>
</organism>
<evidence type="ECO:0000259" key="7">
    <source>
        <dbReference type="Pfam" id="PF00501"/>
    </source>
</evidence>
<dbReference type="Pfam" id="PF13193">
    <property type="entry name" value="AMP-binding_C"/>
    <property type="match status" value="1"/>
</dbReference>
<dbReference type="GO" id="GO:0008610">
    <property type="term" value="P:lipid biosynthetic process"/>
    <property type="evidence" value="ECO:0007669"/>
    <property type="project" value="UniProtKB-ARBA"/>
</dbReference>
<dbReference type="CDD" id="cd12117">
    <property type="entry name" value="A_NRPS_Srf_like"/>
    <property type="match status" value="1"/>
</dbReference>
<dbReference type="InterPro" id="IPR025110">
    <property type="entry name" value="AMP-bd_C"/>
</dbReference>
<dbReference type="Gene3D" id="2.30.38.10">
    <property type="entry name" value="Luciferase, Domain 3"/>
    <property type="match status" value="1"/>
</dbReference>
<feature type="domain" description="AMP-dependent synthetase/ligase" evidence="7">
    <location>
        <begin position="461"/>
        <end position="811"/>
    </location>
</feature>
<dbReference type="GO" id="GO:0044550">
    <property type="term" value="P:secondary metabolite biosynthetic process"/>
    <property type="evidence" value="ECO:0007669"/>
    <property type="project" value="UniProtKB-ARBA"/>
</dbReference>
<dbReference type="InterPro" id="IPR000873">
    <property type="entry name" value="AMP-dep_synth/lig_dom"/>
</dbReference>
<evidence type="ECO:0000256" key="5">
    <source>
        <dbReference type="ARBA" id="ARBA00022741"/>
    </source>
</evidence>
<dbReference type="InterPro" id="IPR020459">
    <property type="entry name" value="AMP-binding"/>
</dbReference>
<dbReference type="EMBL" id="AHDV01000069">
    <property type="protein sequence ID" value="EJV73224.1"/>
    <property type="molecule type" value="Genomic_DNA"/>
</dbReference>
<proteinExistence type="inferred from homology"/>
<keyword evidence="4" id="KW-0597">Phosphoprotein</keyword>
<dbReference type="Pfam" id="PF00668">
    <property type="entry name" value="Condensation"/>
    <property type="match status" value="1"/>
</dbReference>